<organism evidence="2 3">
    <name type="scientific">Sunxiuqinia dokdonensis</name>
    <dbReference type="NCBI Taxonomy" id="1409788"/>
    <lineage>
        <taxon>Bacteria</taxon>
        <taxon>Pseudomonadati</taxon>
        <taxon>Bacteroidota</taxon>
        <taxon>Bacteroidia</taxon>
        <taxon>Marinilabiliales</taxon>
        <taxon>Prolixibacteraceae</taxon>
        <taxon>Sunxiuqinia</taxon>
    </lineage>
</organism>
<keyword evidence="1" id="KW-1133">Transmembrane helix</keyword>
<name>A0A0L8V2E2_9BACT</name>
<feature type="transmembrane region" description="Helical" evidence="1">
    <location>
        <begin position="36"/>
        <end position="57"/>
    </location>
</feature>
<keyword evidence="1" id="KW-0472">Membrane</keyword>
<dbReference type="Proteomes" id="UP000036958">
    <property type="component" value="Unassembled WGS sequence"/>
</dbReference>
<gene>
    <name evidence="2" type="ORF">NC99_45330</name>
</gene>
<proteinExistence type="predicted"/>
<evidence type="ECO:0000256" key="1">
    <source>
        <dbReference type="SAM" id="Phobius"/>
    </source>
</evidence>
<keyword evidence="1" id="KW-0812">Transmembrane</keyword>
<reference evidence="3" key="1">
    <citation type="submission" date="2015-07" db="EMBL/GenBank/DDBJ databases">
        <title>Genome sequencing of Sunxiuqinia dokdonensis strain SK.</title>
        <authorList>
            <person name="Ahn S."/>
            <person name="Kim B.-C."/>
        </authorList>
    </citation>
    <scope>NUCLEOTIDE SEQUENCE [LARGE SCALE GENOMIC DNA]</scope>
    <source>
        <strain evidence="3">SK</strain>
    </source>
</reference>
<keyword evidence="3" id="KW-1185">Reference proteome</keyword>
<accession>A0A0L8V2E2</accession>
<feature type="transmembrane region" description="Helical" evidence="1">
    <location>
        <begin position="78"/>
        <end position="95"/>
    </location>
</feature>
<evidence type="ECO:0000313" key="3">
    <source>
        <dbReference type="Proteomes" id="UP000036958"/>
    </source>
</evidence>
<protein>
    <submittedName>
        <fullName evidence="2">Uncharacterized protein</fullName>
    </submittedName>
</protein>
<dbReference type="EMBL" id="LGIA01000217">
    <property type="protein sequence ID" value="KOH42640.1"/>
    <property type="molecule type" value="Genomic_DNA"/>
</dbReference>
<evidence type="ECO:0000313" key="2">
    <source>
        <dbReference type="EMBL" id="KOH42640.1"/>
    </source>
</evidence>
<sequence length="99" mass="11618">MFSNFLFAVSFNHLLTSDLIKKSQSTVPVTRNTTEVTSFTFSVFYVSIVIFIEFKLVKRICFTNLFLKPHSHIGHIDVCFRSAYFFIVFIHLQLFKELI</sequence>
<dbReference type="AlphaFoldDB" id="A0A0L8V2E2"/>
<comment type="caution">
    <text evidence="2">The sequence shown here is derived from an EMBL/GenBank/DDBJ whole genome shotgun (WGS) entry which is preliminary data.</text>
</comment>